<feature type="domain" description="AIG1-type G" evidence="4">
    <location>
        <begin position="1"/>
        <end position="176"/>
    </location>
</feature>
<dbReference type="InterPro" id="IPR045058">
    <property type="entry name" value="GIMA/IAN/Toc"/>
</dbReference>
<dbReference type="GO" id="GO:0005525">
    <property type="term" value="F:GTP binding"/>
    <property type="evidence" value="ECO:0007669"/>
    <property type="project" value="UniProtKB-KW"/>
</dbReference>
<sequence length="176" mass="19896">MSGTGKSASGNTILGKRLFKSKASSKPVTTECQAAETVINGTHVRVIDTPDIFNDDIISSVKNHVTQCKQLCQSDPCVYLLVMHVSRFTDGERDILRKFESAFGPEAKDQTIILFTRGEDLQRDKMSLKDYIHDCEPELRNIIEQCGRRCVVFENKASRQHQVTQLMQTVNMMLNK</sequence>
<name>A0AAV1PN17_SCOSC</name>
<dbReference type="PROSITE" id="PS51720">
    <property type="entry name" value="G_AIG1"/>
    <property type="match status" value="1"/>
</dbReference>
<evidence type="ECO:0000313" key="5">
    <source>
        <dbReference type="EMBL" id="CAK6973076.1"/>
    </source>
</evidence>
<dbReference type="SUPFAM" id="SSF52540">
    <property type="entry name" value="P-loop containing nucleoside triphosphate hydrolases"/>
    <property type="match status" value="1"/>
</dbReference>
<reference evidence="5 6" key="1">
    <citation type="submission" date="2024-01" db="EMBL/GenBank/DDBJ databases">
        <authorList>
            <person name="Alioto T."/>
            <person name="Alioto T."/>
            <person name="Gomez Garrido J."/>
        </authorList>
    </citation>
    <scope>NUCLEOTIDE SEQUENCE [LARGE SCALE GENOMIC DNA]</scope>
</reference>
<dbReference type="Pfam" id="PF04548">
    <property type="entry name" value="AIG1"/>
    <property type="match status" value="1"/>
</dbReference>
<proteinExistence type="inferred from homology"/>
<keyword evidence="3" id="KW-0342">GTP-binding</keyword>
<accession>A0AAV1PN17</accession>
<comment type="caution">
    <text evidence="5">The sequence shown here is derived from an EMBL/GenBank/DDBJ whole genome shotgun (WGS) entry which is preliminary data.</text>
</comment>
<evidence type="ECO:0000256" key="1">
    <source>
        <dbReference type="ARBA" id="ARBA00008535"/>
    </source>
</evidence>
<keyword evidence="2" id="KW-0547">Nucleotide-binding</keyword>
<evidence type="ECO:0000256" key="3">
    <source>
        <dbReference type="ARBA" id="ARBA00023134"/>
    </source>
</evidence>
<dbReference type="Proteomes" id="UP001314229">
    <property type="component" value="Unassembled WGS sequence"/>
</dbReference>
<organism evidence="5 6">
    <name type="scientific">Scomber scombrus</name>
    <name type="common">Atlantic mackerel</name>
    <name type="synonym">Scomber vernalis</name>
    <dbReference type="NCBI Taxonomy" id="13677"/>
    <lineage>
        <taxon>Eukaryota</taxon>
        <taxon>Metazoa</taxon>
        <taxon>Chordata</taxon>
        <taxon>Craniata</taxon>
        <taxon>Vertebrata</taxon>
        <taxon>Euteleostomi</taxon>
        <taxon>Actinopterygii</taxon>
        <taxon>Neopterygii</taxon>
        <taxon>Teleostei</taxon>
        <taxon>Neoteleostei</taxon>
        <taxon>Acanthomorphata</taxon>
        <taxon>Pelagiaria</taxon>
        <taxon>Scombriformes</taxon>
        <taxon>Scombridae</taxon>
        <taxon>Scomber</taxon>
    </lineage>
</organism>
<evidence type="ECO:0000259" key="4">
    <source>
        <dbReference type="PROSITE" id="PS51720"/>
    </source>
</evidence>
<dbReference type="InterPro" id="IPR006703">
    <property type="entry name" value="G_AIG1"/>
</dbReference>
<dbReference type="EMBL" id="CAWUFR010000221">
    <property type="protein sequence ID" value="CAK6973076.1"/>
    <property type="molecule type" value="Genomic_DNA"/>
</dbReference>
<dbReference type="PANTHER" id="PTHR10903:SF188">
    <property type="entry name" value="GTPASE IMAP FAMILY MEMBER 2-LIKE-RELATED"/>
    <property type="match status" value="1"/>
</dbReference>
<gene>
    <name evidence="5" type="ORF">FSCOSCO3_A009959</name>
</gene>
<dbReference type="FunFam" id="3.40.50.300:FF:000366">
    <property type="entry name" value="GTPase, IMAP family member 2"/>
    <property type="match status" value="1"/>
</dbReference>
<comment type="similarity">
    <text evidence="1">Belongs to the TRAFAC class TrmE-Era-EngA-EngB-Septin-like GTPase superfamily. AIG1/Toc34/Toc159-like paraseptin GTPase family. IAN subfamily.</text>
</comment>
<evidence type="ECO:0000313" key="6">
    <source>
        <dbReference type="Proteomes" id="UP001314229"/>
    </source>
</evidence>
<dbReference type="Gene3D" id="3.40.50.300">
    <property type="entry name" value="P-loop containing nucleotide triphosphate hydrolases"/>
    <property type="match status" value="1"/>
</dbReference>
<evidence type="ECO:0000256" key="2">
    <source>
        <dbReference type="ARBA" id="ARBA00022741"/>
    </source>
</evidence>
<protein>
    <submittedName>
        <fullName evidence="5">GTPase IMAP family member 8-like</fullName>
    </submittedName>
</protein>
<dbReference type="AlphaFoldDB" id="A0AAV1PN17"/>
<dbReference type="InterPro" id="IPR027417">
    <property type="entry name" value="P-loop_NTPase"/>
</dbReference>
<dbReference type="PANTHER" id="PTHR10903">
    <property type="entry name" value="GTPASE, IMAP FAMILY MEMBER-RELATED"/>
    <property type="match status" value="1"/>
</dbReference>
<keyword evidence="6" id="KW-1185">Reference proteome</keyword>